<dbReference type="OrthoDB" id="2011998at2759"/>
<dbReference type="InterPro" id="IPR047198">
    <property type="entry name" value="DDP-like_NUDIX"/>
</dbReference>
<accession>A0A2T0FNZ2</accession>
<dbReference type="CDD" id="cd04666">
    <property type="entry name" value="NUDIX_DIPP2_like_Nudt4"/>
    <property type="match status" value="1"/>
</dbReference>
<dbReference type="GO" id="GO:0008486">
    <property type="term" value="F:diphosphoinositol-polyphosphate diphosphatase activity"/>
    <property type="evidence" value="ECO:0007669"/>
    <property type="project" value="TreeGrafter"/>
</dbReference>
<dbReference type="GO" id="GO:0005737">
    <property type="term" value="C:cytoplasm"/>
    <property type="evidence" value="ECO:0007669"/>
    <property type="project" value="TreeGrafter"/>
</dbReference>
<dbReference type="PROSITE" id="PS51462">
    <property type="entry name" value="NUDIX"/>
    <property type="match status" value="1"/>
</dbReference>
<feature type="domain" description="Nudix hydrolase" evidence="6">
    <location>
        <begin position="23"/>
        <end position="159"/>
    </location>
</feature>
<dbReference type="RefSeq" id="XP_024666656.1">
    <property type="nucleotide sequence ID" value="XM_024810888.1"/>
</dbReference>
<dbReference type="Proteomes" id="UP000238350">
    <property type="component" value="Unassembled WGS sequence"/>
</dbReference>
<evidence type="ECO:0000256" key="1">
    <source>
        <dbReference type="ARBA" id="ARBA00001946"/>
    </source>
</evidence>
<organism evidence="7 8">
    <name type="scientific">Wickerhamiella sorbophila</name>
    <dbReference type="NCBI Taxonomy" id="45607"/>
    <lineage>
        <taxon>Eukaryota</taxon>
        <taxon>Fungi</taxon>
        <taxon>Dikarya</taxon>
        <taxon>Ascomycota</taxon>
        <taxon>Saccharomycotina</taxon>
        <taxon>Dipodascomycetes</taxon>
        <taxon>Dipodascales</taxon>
        <taxon>Trichomonascaceae</taxon>
        <taxon>Wickerhamiella</taxon>
    </lineage>
</organism>
<evidence type="ECO:0000256" key="5">
    <source>
        <dbReference type="SAM" id="MobiDB-lite"/>
    </source>
</evidence>
<sequence>MSTTARSMEARQGRDKQKYASNGARVVAGAVVLSKDRRQVLVVSSEARPEFWVLPKGGAETDETIEESAIRETWEESGAIGSIESKIGTFLDERPPKHWRKENGPPPPRTEFHFFNMIADRLADDWPEKNKRRRQWMTFEQAHTALIENDRQPLADALAASACLRG</sequence>
<dbReference type="GO" id="GO:0005634">
    <property type="term" value="C:nucleus"/>
    <property type="evidence" value="ECO:0007669"/>
    <property type="project" value="TreeGrafter"/>
</dbReference>
<dbReference type="GO" id="GO:1901909">
    <property type="term" value="P:diadenosine hexaphosphate catabolic process"/>
    <property type="evidence" value="ECO:0007669"/>
    <property type="project" value="TreeGrafter"/>
</dbReference>
<dbReference type="GO" id="GO:0071543">
    <property type="term" value="P:diphosphoinositol polyphosphate metabolic process"/>
    <property type="evidence" value="ECO:0007669"/>
    <property type="project" value="TreeGrafter"/>
</dbReference>
<keyword evidence="2" id="KW-0479">Metal-binding</keyword>
<reference evidence="7 8" key="1">
    <citation type="submission" date="2017-04" db="EMBL/GenBank/DDBJ databases">
        <title>Genome sequencing of [Candida] sorbophila.</title>
        <authorList>
            <person name="Ahn J.O."/>
        </authorList>
    </citation>
    <scope>NUCLEOTIDE SEQUENCE [LARGE SCALE GENOMIC DNA]</scope>
    <source>
        <strain evidence="7 8">DS02</strain>
    </source>
</reference>
<dbReference type="SUPFAM" id="SSF55811">
    <property type="entry name" value="Nudix"/>
    <property type="match status" value="1"/>
</dbReference>
<keyword evidence="3 7" id="KW-0378">Hydrolase</keyword>
<feature type="compositionally biased region" description="Basic and acidic residues" evidence="5">
    <location>
        <begin position="8"/>
        <end position="18"/>
    </location>
</feature>
<dbReference type="GO" id="GO:0046872">
    <property type="term" value="F:metal ion binding"/>
    <property type="evidence" value="ECO:0007669"/>
    <property type="project" value="UniProtKB-KW"/>
</dbReference>
<keyword evidence="8" id="KW-1185">Reference proteome</keyword>
<name>A0A2T0FNZ2_9ASCO</name>
<dbReference type="PANTHER" id="PTHR12629:SF0">
    <property type="entry name" value="DIPHOSPHOINOSITOL-POLYPHOSPHATE DIPHOSPHATASE"/>
    <property type="match status" value="1"/>
</dbReference>
<dbReference type="GO" id="GO:1901907">
    <property type="term" value="P:diadenosine pentaphosphate catabolic process"/>
    <property type="evidence" value="ECO:0007669"/>
    <property type="project" value="TreeGrafter"/>
</dbReference>
<evidence type="ECO:0000256" key="2">
    <source>
        <dbReference type="ARBA" id="ARBA00022723"/>
    </source>
</evidence>
<feature type="region of interest" description="Disordered" evidence="5">
    <location>
        <begin position="1"/>
        <end position="21"/>
    </location>
</feature>
<evidence type="ECO:0000256" key="3">
    <source>
        <dbReference type="ARBA" id="ARBA00022801"/>
    </source>
</evidence>
<evidence type="ECO:0000313" key="7">
    <source>
        <dbReference type="EMBL" id="PRT56711.1"/>
    </source>
</evidence>
<dbReference type="Gene3D" id="3.90.79.10">
    <property type="entry name" value="Nucleoside Triphosphate Pyrophosphohydrolase"/>
    <property type="match status" value="1"/>
</dbReference>
<dbReference type="Pfam" id="PF00293">
    <property type="entry name" value="NUDIX"/>
    <property type="match status" value="1"/>
</dbReference>
<gene>
    <name evidence="7" type="ORF">B9G98_04331</name>
</gene>
<comment type="caution">
    <text evidence="7">The sequence shown here is derived from an EMBL/GenBank/DDBJ whole genome shotgun (WGS) entry which is preliminary data.</text>
</comment>
<dbReference type="InterPro" id="IPR000086">
    <property type="entry name" value="NUDIX_hydrolase_dom"/>
</dbReference>
<dbReference type="AlphaFoldDB" id="A0A2T0FNZ2"/>
<dbReference type="STRING" id="45607.A0A2T0FNZ2"/>
<proteinExistence type="predicted"/>
<dbReference type="GO" id="GO:0000298">
    <property type="term" value="F:endopolyphosphatase activity"/>
    <property type="evidence" value="ECO:0007669"/>
    <property type="project" value="TreeGrafter"/>
</dbReference>
<evidence type="ECO:0000256" key="4">
    <source>
        <dbReference type="ARBA" id="ARBA00022842"/>
    </source>
</evidence>
<dbReference type="GO" id="GO:0034431">
    <property type="term" value="F:bis(5'-adenosyl)-hexaphosphatase activity"/>
    <property type="evidence" value="ECO:0007669"/>
    <property type="project" value="TreeGrafter"/>
</dbReference>
<dbReference type="InterPro" id="IPR015797">
    <property type="entry name" value="NUDIX_hydrolase-like_dom_sf"/>
</dbReference>
<protein>
    <submittedName>
        <fullName evidence="7">Diphosphoinositol polyphosphate phosphohydrolase DDP1</fullName>
    </submittedName>
</protein>
<comment type="cofactor">
    <cofactor evidence="1">
        <name>Mg(2+)</name>
        <dbReference type="ChEBI" id="CHEBI:18420"/>
    </cofactor>
</comment>
<keyword evidence="4" id="KW-0460">Magnesium</keyword>
<dbReference type="GO" id="GO:0034432">
    <property type="term" value="F:bis(5'-adenosyl)-pentaphosphatase activity"/>
    <property type="evidence" value="ECO:0007669"/>
    <property type="project" value="TreeGrafter"/>
</dbReference>
<dbReference type="EMBL" id="NDIQ01000022">
    <property type="protein sequence ID" value="PRT56711.1"/>
    <property type="molecule type" value="Genomic_DNA"/>
</dbReference>
<dbReference type="GeneID" id="36518079"/>
<dbReference type="PANTHER" id="PTHR12629">
    <property type="entry name" value="DIPHOSPHOINOSITOL POLYPHOSPHATE PHOSPHOHYDROLASE"/>
    <property type="match status" value="1"/>
</dbReference>
<evidence type="ECO:0000259" key="6">
    <source>
        <dbReference type="PROSITE" id="PS51462"/>
    </source>
</evidence>
<evidence type="ECO:0000313" key="8">
    <source>
        <dbReference type="Proteomes" id="UP000238350"/>
    </source>
</evidence>
<dbReference type="GO" id="GO:1901911">
    <property type="term" value="P:adenosine 5'-(hexahydrogen pentaphosphate) catabolic process"/>
    <property type="evidence" value="ECO:0007669"/>
    <property type="project" value="TreeGrafter"/>
</dbReference>